<feature type="chain" id="PRO_5043855371" evidence="2">
    <location>
        <begin position="24"/>
        <end position="69"/>
    </location>
</feature>
<evidence type="ECO:0000256" key="2">
    <source>
        <dbReference type="SAM" id="SignalP"/>
    </source>
</evidence>
<organism evidence="3 4">
    <name type="scientific">Orbilia ellipsospora</name>
    <dbReference type="NCBI Taxonomy" id="2528407"/>
    <lineage>
        <taxon>Eukaryota</taxon>
        <taxon>Fungi</taxon>
        <taxon>Dikarya</taxon>
        <taxon>Ascomycota</taxon>
        <taxon>Pezizomycotina</taxon>
        <taxon>Orbiliomycetes</taxon>
        <taxon>Orbiliales</taxon>
        <taxon>Orbiliaceae</taxon>
        <taxon>Orbilia</taxon>
    </lineage>
</organism>
<feature type="compositionally biased region" description="Basic residues" evidence="1">
    <location>
        <begin position="59"/>
        <end position="69"/>
    </location>
</feature>
<feature type="signal peptide" evidence="2">
    <location>
        <begin position="1"/>
        <end position="23"/>
    </location>
</feature>
<sequence length="69" mass="7716">MTAIVEILLINLAANVLWQTVVAPRIFAPKCDPRLQKEDVPGLDGDDDAVMLDTFRPARPSRSRKNRSI</sequence>
<gene>
    <name evidence="3" type="ORF">TWF694_005591</name>
</gene>
<proteinExistence type="predicted"/>
<name>A0AAV9WV48_9PEZI</name>
<evidence type="ECO:0000256" key="1">
    <source>
        <dbReference type="SAM" id="MobiDB-lite"/>
    </source>
</evidence>
<keyword evidence="4" id="KW-1185">Reference proteome</keyword>
<evidence type="ECO:0000313" key="4">
    <source>
        <dbReference type="Proteomes" id="UP001365542"/>
    </source>
</evidence>
<dbReference type="Proteomes" id="UP001365542">
    <property type="component" value="Unassembled WGS sequence"/>
</dbReference>
<feature type="region of interest" description="Disordered" evidence="1">
    <location>
        <begin position="39"/>
        <end position="69"/>
    </location>
</feature>
<evidence type="ECO:0000313" key="3">
    <source>
        <dbReference type="EMBL" id="KAK6525455.1"/>
    </source>
</evidence>
<accession>A0AAV9WV48</accession>
<comment type="caution">
    <text evidence="3">The sequence shown here is derived from an EMBL/GenBank/DDBJ whole genome shotgun (WGS) entry which is preliminary data.</text>
</comment>
<protein>
    <submittedName>
        <fullName evidence="3">Uncharacterized protein</fullName>
    </submittedName>
</protein>
<dbReference type="EMBL" id="JAVHJO010000017">
    <property type="protein sequence ID" value="KAK6525455.1"/>
    <property type="molecule type" value="Genomic_DNA"/>
</dbReference>
<dbReference type="AlphaFoldDB" id="A0AAV9WV48"/>
<reference evidence="3 4" key="1">
    <citation type="submission" date="2019-10" db="EMBL/GenBank/DDBJ databases">
        <authorList>
            <person name="Palmer J.M."/>
        </authorList>
    </citation>
    <scope>NUCLEOTIDE SEQUENCE [LARGE SCALE GENOMIC DNA]</scope>
    <source>
        <strain evidence="3 4">TWF694</strain>
    </source>
</reference>
<keyword evidence="2" id="KW-0732">Signal</keyword>